<keyword evidence="7" id="KW-0677">Repeat</keyword>
<evidence type="ECO:0000256" key="7">
    <source>
        <dbReference type="ARBA" id="ARBA00022737"/>
    </source>
</evidence>
<evidence type="ECO:0000313" key="19">
    <source>
        <dbReference type="EMBL" id="HDX31198.1"/>
    </source>
</evidence>
<protein>
    <recommendedName>
        <fullName evidence="14">Zinc metalloprotease</fullName>
    </recommendedName>
</protein>
<keyword evidence="8 14" id="KW-0378">Hydrolase</keyword>
<feature type="domain" description="CBS" evidence="18">
    <location>
        <begin position="300"/>
        <end position="361"/>
    </location>
</feature>
<dbReference type="Pfam" id="PF00571">
    <property type="entry name" value="CBS"/>
    <property type="match status" value="2"/>
</dbReference>
<keyword evidence="5 14" id="KW-0812">Transmembrane</keyword>
<evidence type="ECO:0000256" key="14">
    <source>
        <dbReference type="PIRNR" id="PIRNR006404"/>
    </source>
</evidence>
<feature type="active site" evidence="15">
    <location>
        <position position="59"/>
    </location>
</feature>
<dbReference type="CDD" id="cd04639">
    <property type="entry name" value="CBS_pair_peptidase_M50"/>
    <property type="match status" value="1"/>
</dbReference>
<keyword evidence="6 14" id="KW-0479">Metal-binding</keyword>
<evidence type="ECO:0000256" key="5">
    <source>
        <dbReference type="ARBA" id="ARBA00022692"/>
    </source>
</evidence>
<organism evidence="19">
    <name type="scientific">Caldilinea aerophila</name>
    <dbReference type="NCBI Taxonomy" id="133453"/>
    <lineage>
        <taxon>Bacteria</taxon>
        <taxon>Bacillati</taxon>
        <taxon>Chloroflexota</taxon>
        <taxon>Caldilineae</taxon>
        <taxon>Caldilineales</taxon>
        <taxon>Caldilineaceae</taxon>
        <taxon>Caldilinea</taxon>
    </lineage>
</organism>
<evidence type="ECO:0000256" key="10">
    <source>
        <dbReference type="ARBA" id="ARBA00022989"/>
    </source>
</evidence>
<evidence type="ECO:0000256" key="2">
    <source>
        <dbReference type="ARBA" id="ARBA00007931"/>
    </source>
</evidence>
<evidence type="ECO:0000256" key="3">
    <source>
        <dbReference type="ARBA" id="ARBA00022475"/>
    </source>
</evidence>
<dbReference type="SUPFAM" id="SSF54631">
    <property type="entry name" value="CBS-domain pair"/>
    <property type="match status" value="1"/>
</dbReference>
<dbReference type="SMART" id="SM00116">
    <property type="entry name" value="CBS"/>
    <property type="match status" value="2"/>
</dbReference>
<proteinExistence type="inferred from homology"/>
<dbReference type="InterPro" id="IPR046342">
    <property type="entry name" value="CBS_dom_sf"/>
</dbReference>
<evidence type="ECO:0000256" key="8">
    <source>
        <dbReference type="ARBA" id="ARBA00022801"/>
    </source>
</evidence>
<keyword evidence="10 14" id="KW-1133">Transmembrane helix</keyword>
<evidence type="ECO:0000256" key="12">
    <source>
        <dbReference type="ARBA" id="ARBA00023122"/>
    </source>
</evidence>
<dbReference type="InterPro" id="IPR000644">
    <property type="entry name" value="CBS_dom"/>
</dbReference>
<evidence type="ECO:0000256" key="11">
    <source>
        <dbReference type="ARBA" id="ARBA00023049"/>
    </source>
</evidence>
<accession>A0A7C1FNJ1</accession>
<keyword evidence="12 17" id="KW-0129">CBS domain</keyword>
<name>A0A7C1FNJ1_9CHLR</name>
<evidence type="ECO:0000256" key="1">
    <source>
        <dbReference type="ARBA" id="ARBA00004651"/>
    </source>
</evidence>
<dbReference type="PROSITE" id="PS51371">
    <property type="entry name" value="CBS"/>
    <property type="match status" value="2"/>
</dbReference>
<dbReference type="GO" id="GO:0046872">
    <property type="term" value="F:metal ion binding"/>
    <property type="evidence" value="ECO:0007669"/>
    <property type="project" value="UniProtKB-UniRule"/>
</dbReference>
<keyword evidence="9 14" id="KW-0862">Zinc</keyword>
<feature type="binding site" evidence="16">
    <location>
        <position position="58"/>
    </location>
    <ligand>
        <name>Zn(2+)</name>
        <dbReference type="ChEBI" id="CHEBI:29105"/>
        <note>catalytic</note>
    </ligand>
</feature>
<sequence length="372" mass="40367">MGWSIKIARIAGTEVKIHLTFFLLLAWIGLVYYLQGGPDAAVEGIVFIILLFGCVLLHEFGHALAARRYGIPTPDITLLPIGGVARLQRMPDKPGQELVVALAGPAVNVVIAFLLYLWLGRAASLEELTRLESPQFSMAAKLMAVNIWLVLFNLIPAFPMDGGRVLRALLAMRMNYAQATQIAASIGQGIAFLFGFFGLFFNPLLIFIALFIYLGASQEAALAHMRDAARGLPVAAAMVTEFKALPPSATLNDAIDLLLSTSQHEFPVVDAAGRVQGILTRDMLLAALRQNGLQTPVREALQGQGELPLVSWRAPFEEAFQEMQACGCPALPVVDDYGRLVGLITPENVGELMMVQSALKKNDRLAWRSASS</sequence>
<dbReference type="AlphaFoldDB" id="A0A7C1FNJ1"/>
<keyword evidence="3 14" id="KW-1003">Cell membrane</keyword>
<keyword evidence="13 14" id="KW-0472">Membrane</keyword>
<dbReference type="Gene3D" id="3.10.580.10">
    <property type="entry name" value="CBS-domain"/>
    <property type="match status" value="2"/>
</dbReference>
<evidence type="ECO:0000256" key="9">
    <source>
        <dbReference type="ARBA" id="ARBA00022833"/>
    </source>
</evidence>
<dbReference type="InterPro" id="IPR016483">
    <property type="entry name" value="UCP006404_Pept_M50_CBS"/>
</dbReference>
<comment type="subcellular location">
    <subcellularLocation>
        <location evidence="1 14">Cell membrane</location>
        <topology evidence="1 14">Multi-pass membrane protein</topology>
    </subcellularLocation>
</comment>
<evidence type="ECO:0000256" key="15">
    <source>
        <dbReference type="PIRSR" id="PIRSR006404-1"/>
    </source>
</evidence>
<dbReference type="GO" id="GO:0008237">
    <property type="term" value="F:metallopeptidase activity"/>
    <property type="evidence" value="ECO:0007669"/>
    <property type="project" value="UniProtKB-UniRule"/>
</dbReference>
<dbReference type="PANTHER" id="PTHR39188:SF3">
    <property type="entry name" value="STAGE IV SPORULATION PROTEIN FB"/>
    <property type="match status" value="1"/>
</dbReference>
<feature type="binding site" evidence="16">
    <location>
        <position position="161"/>
    </location>
    <ligand>
        <name>Zn(2+)</name>
        <dbReference type="ChEBI" id="CHEBI:29105"/>
        <note>catalytic</note>
    </ligand>
</feature>
<dbReference type="EMBL" id="DSMG01000077">
    <property type="protein sequence ID" value="HDX31198.1"/>
    <property type="molecule type" value="Genomic_DNA"/>
</dbReference>
<dbReference type="Pfam" id="PF02163">
    <property type="entry name" value="Peptidase_M50"/>
    <property type="match status" value="2"/>
</dbReference>
<feature type="domain" description="CBS" evidence="18">
    <location>
        <begin position="238"/>
        <end position="295"/>
    </location>
</feature>
<feature type="transmembrane region" description="Helical" evidence="14">
    <location>
        <begin position="190"/>
        <end position="216"/>
    </location>
</feature>
<feature type="transmembrane region" description="Helical" evidence="14">
    <location>
        <begin position="139"/>
        <end position="158"/>
    </location>
</feature>
<evidence type="ECO:0000256" key="4">
    <source>
        <dbReference type="ARBA" id="ARBA00022670"/>
    </source>
</evidence>
<comment type="similarity">
    <text evidence="2 14">Belongs to the peptidase M50B family.</text>
</comment>
<gene>
    <name evidence="19" type="ORF">ENQ20_06840</name>
</gene>
<comment type="cofactor">
    <cofactor evidence="14 16">
        <name>Zn(2+)</name>
        <dbReference type="ChEBI" id="CHEBI:29105"/>
    </cofactor>
    <text evidence="14 16">Binds 1 zinc ion per subunit.</text>
</comment>
<evidence type="ECO:0000259" key="18">
    <source>
        <dbReference type="PROSITE" id="PS51371"/>
    </source>
</evidence>
<feature type="transmembrane region" description="Helical" evidence="14">
    <location>
        <begin position="15"/>
        <end position="34"/>
    </location>
</feature>
<feature type="binding site" evidence="16">
    <location>
        <position position="62"/>
    </location>
    <ligand>
        <name>Zn(2+)</name>
        <dbReference type="ChEBI" id="CHEBI:29105"/>
        <note>catalytic</note>
    </ligand>
</feature>
<dbReference type="PIRSF" id="PIRSF006404">
    <property type="entry name" value="UCP006404_Pept_M50_CBS"/>
    <property type="match status" value="1"/>
</dbReference>
<dbReference type="InterPro" id="IPR008915">
    <property type="entry name" value="Peptidase_M50"/>
</dbReference>
<evidence type="ECO:0000256" key="6">
    <source>
        <dbReference type="ARBA" id="ARBA00022723"/>
    </source>
</evidence>
<feature type="transmembrane region" description="Helical" evidence="14">
    <location>
        <begin position="98"/>
        <end position="119"/>
    </location>
</feature>
<reference evidence="19" key="1">
    <citation type="journal article" date="2020" name="mSystems">
        <title>Genome- and Community-Level Interaction Insights into Carbon Utilization and Element Cycling Functions of Hydrothermarchaeota in Hydrothermal Sediment.</title>
        <authorList>
            <person name="Zhou Z."/>
            <person name="Liu Y."/>
            <person name="Xu W."/>
            <person name="Pan J."/>
            <person name="Luo Z.H."/>
            <person name="Li M."/>
        </authorList>
    </citation>
    <scope>NUCLEOTIDE SEQUENCE [LARGE SCALE GENOMIC DNA]</scope>
    <source>
        <strain evidence="19">SpSt-289</strain>
    </source>
</reference>
<evidence type="ECO:0000256" key="17">
    <source>
        <dbReference type="PROSITE-ProRule" id="PRU00703"/>
    </source>
</evidence>
<evidence type="ECO:0000256" key="13">
    <source>
        <dbReference type="ARBA" id="ARBA00023136"/>
    </source>
</evidence>
<dbReference type="GO" id="GO:0005886">
    <property type="term" value="C:plasma membrane"/>
    <property type="evidence" value="ECO:0007669"/>
    <property type="project" value="UniProtKB-SubCell"/>
</dbReference>
<evidence type="ECO:0000256" key="16">
    <source>
        <dbReference type="PIRSR" id="PIRSR006404-2"/>
    </source>
</evidence>
<keyword evidence="11 14" id="KW-0482">Metalloprotease</keyword>
<feature type="transmembrane region" description="Helical" evidence="14">
    <location>
        <begin position="40"/>
        <end position="58"/>
    </location>
</feature>
<dbReference type="PANTHER" id="PTHR39188">
    <property type="entry name" value="MEMBRANE-ASSOCIATED ZINC METALLOPROTEASE M50B"/>
    <property type="match status" value="1"/>
</dbReference>
<keyword evidence="4 14" id="KW-0645">Protease</keyword>
<dbReference type="GO" id="GO:0006508">
    <property type="term" value="P:proteolysis"/>
    <property type="evidence" value="ECO:0007669"/>
    <property type="project" value="UniProtKB-KW"/>
</dbReference>
<comment type="caution">
    <text evidence="19">The sequence shown here is derived from an EMBL/GenBank/DDBJ whole genome shotgun (WGS) entry which is preliminary data.</text>
</comment>
<dbReference type="CDD" id="cd06164">
    <property type="entry name" value="S2P-M50_SpoIVFB_CBS"/>
    <property type="match status" value="1"/>
</dbReference>